<evidence type="ECO:0000313" key="10">
    <source>
        <dbReference type="Proteomes" id="UP000250744"/>
    </source>
</evidence>
<dbReference type="GO" id="GO:0003677">
    <property type="term" value="F:DNA binding"/>
    <property type="evidence" value="ECO:0007669"/>
    <property type="project" value="InterPro"/>
</dbReference>
<keyword evidence="5" id="KW-0235">DNA replication</keyword>
<dbReference type="EC" id="2.7.7.7" evidence="1"/>
<dbReference type="Gene3D" id="3.40.50.300">
    <property type="entry name" value="P-loop containing nucleotide triphosphate hydrolases"/>
    <property type="match status" value="1"/>
</dbReference>
<organism evidence="9 10">
    <name type="scientific">Nitrincola tibetensis</name>
    <dbReference type="NCBI Taxonomy" id="2219697"/>
    <lineage>
        <taxon>Bacteria</taxon>
        <taxon>Pseudomonadati</taxon>
        <taxon>Pseudomonadota</taxon>
        <taxon>Gammaproteobacteria</taxon>
        <taxon>Oceanospirillales</taxon>
        <taxon>Oceanospirillaceae</taxon>
        <taxon>Nitrincola</taxon>
    </lineage>
</organism>
<accession>A0A364NQN1</accession>
<dbReference type="SMART" id="SM00382">
    <property type="entry name" value="AAA"/>
    <property type="match status" value="1"/>
</dbReference>
<dbReference type="GO" id="GO:0003887">
    <property type="term" value="F:DNA-directed DNA polymerase activity"/>
    <property type="evidence" value="ECO:0007669"/>
    <property type="project" value="UniProtKB-KW"/>
</dbReference>
<dbReference type="InterPro" id="IPR003593">
    <property type="entry name" value="AAA+_ATPase"/>
</dbReference>
<evidence type="ECO:0000256" key="5">
    <source>
        <dbReference type="ARBA" id="ARBA00022705"/>
    </source>
</evidence>
<keyword evidence="6" id="KW-0239">DNA-directed DNA polymerase</keyword>
<comment type="caution">
    <text evidence="9">The sequence shown here is derived from an EMBL/GenBank/DDBJ whole genome shotgun (WGS) entry which is preliminary data.</text>
</comment>
<dbReference type="Proteomes" id="UP000250744">
    <property type="component" value="Unassembled WGS sequence"/>
</dbReference>
<evidence type="ECO:0000259" key="8">
    <source>
        <dbReference type="SMART" id="SM00382"/>
    </source>
</evidence>
<proteinExistence type="predicted"/>
<keyword evidence="4" id="KW-0548">Nucleotidyltransferase</keyword>
<reference evidence="9 10" key="1">
    <citation type="submission" date="2018-06" db="EMBL/GenBank/DDBJ databases">
        <title>Nitrincola tibetense sp. nov., isolated from Lake XuguoCo on Tibetan Plateau.</title>
        <authorList>
            <person name="Xing P."/>
        </authorList>
    </citation>
    <scope>NUCLEOTIDE SEQUENCE [LARGE SCALE GENOMIC DNA]</scope>
    <source>
        <strain evidence="10">xg18</strain>
    </source>
</reference>
<evidence type="ECO:0000256" key="3">
    <source>
        <dbReference type="ARBA" id="ARBA00022679"/>
    </source>
</evidence>
<dbReference type="PANTHER" id="PTHR11669">
    <property type="entry name" value="REPLICATION FACTOR C / DNA POLYMERASE III GAMMA-TAU SUBUNIT"/>
    <property type="match status" value="1"/>
</dbReference>
<dbReference type="Gene3D" id="1.20.272.10">
    <property type="match status" value="1"/>
</dbReference>
<protein>
    <recommendedName>
        <fullName evidence="2">DNA polymerase III subunit delta'</fullName>
        <ecNumber evidence="1">2.7.7.7</ecNumber>
    </recommendedName>
</protein>
<evidence type="ECO:0000256" key="7">
    <source>
        <dbReference type="ARBA" id="ARBA00049244"/>
    </source>
</evidence>
<dbReference type="NCBIfam" id="NF004310">
    <property type="entry name" value="PRK05707.1"/>
    <property type="match status" value="1"/>
</dbReference>
<dbReference type="InterPro" id="IPR050238">
    <property type="entry name" value="DNA_Rep/Repair_Clamp_Loader"/>
</dbReference>
<keyword evidence="10" id="KW-1185">Reference proteome</keyword>
<dbReference type="Pfam" id="PF09115">
    <property type="entry name" value="DNApol3-delta_C"/>
    <property type="match status" value="1"/>
</dbReference>
<dbReference type="InterPro" id="IPR015199">
    <property type="entry name" value="DNA_pol_III_delta_C"/>
</dbReference>
<dbReference type="NCBIfam" id="TIGR00678">
    <property type="entry name" value="holB"/>
    <property type="match status" value="1"/>
</dbReference>
<dbReference type="GO" id="GO:0009360">
    <property type="term" value="C:DNA polymerase III complex"/>
    <property type="evidence" value="ECO:0007669"/>
    <property type="project" value="InterPro"/>
</dbReference>
<evidence type="ECO:0000256" key="2">
    <source>
        <dbReference type="ARBA" id="ARBA00014363"/>
    </source>
</evidence>
<evidence type="ECO:0000256" key="1">
    <source>
        <dbReference type="ARBA" id="ARBA00012417"/>
    </source>
</evidence>
<dbReference type="InterPro" id="IPR004622">
    <property type="entry name" value="DNA_pol_HolB"/>
</dbReference>
<dbReference type="Pfam" id="PF13177">
    <property type="entry name" value="DNA_pol3_delta2"/>
    <property type="match status" value="1"/>
</dbReference>
<dbReference type="EMBL" id="QKRX01000002">
    <property type="protein sequence ID" value="RAU19376.1"/>
    <property type="molecule type" value="Genomic_DNA"/>
</dbReference>
<gene>
    <name evidence="9" type="ORF">DN062_03730</name>
</gene>
<dbReference type="GO" id="GO:0008408">
    <property type="term" value="F:3'-5' exonuclease activity"/>
    <property type="evidence" value="ECO:0007669"/>
    <property type="project" value="InterPro"/>
</dbReference>
<evidence type="ECO:0000256" key="6">
    <source>
        <dbReference type="ARBA" id="ARBA00022932"/>
    </source>
</evidence>
<dbReference type="SUPFAM" id="SSF48019">
    <property type="entry name" value="post-AAA+ oligomerization domain-like"/>
    <property type="match status" value="1"/>
</dbReference>
<feature type="domain" description="AAA+ ATPase" evidence="8">
    <location>
        <begin position="27"/>
        <end position="172"/>
    </location>
</feature>
<dbReference type="InterPro" id="IPR008921">
    <property type="entry name" value="DNA_pol3_clamp-load_cplx_C"/>
</dbReference>
<dbReference type="AlphaFoldDB" id="A0A364NQN1"/>
<dbReference type="RefSeq" id="WP_112157639.1">
    <property type="nucleotide sequence ID" value="NZ_QKRX01000002.1"/>
</dbReference>
<evidence type="ECO:0000256" key="4">
    <source>
        <dbReference type="ARBA" id="ARBA00022695"/>
    </source>
</evidence>
<dbReference type="SUPFAM" id="SSF52540">
    <property type="entry name" value="P-loop containing nucleoside triphosphate hydrolases"/>
    <property type="match status" value="1"/>
</dbReference>
<dbReference type="GO" id="GO:0006261">
    <property type="term" value="P:DNA-templated DNA replication"/>
    <property type="evidence" value="ECO:0007669"/>
    <property type="project" value="TreeGrafter"/>
</dbReference>
<dbReference type="InterPro" id="IPR027417">
    <property type="entry name" value="P-loop_NTPase"/>
</dbReference>
<name>A0A364NQN1_9GAMM</name>
<comment type="catalytic activity">
    <reaction evidence="7">
        <text>DNA(n) + a 2'-deoxyribonucleoside 5'-triphosphate = DNA(n+1) + diphosphate</text>
        <dbReference type="Rhea" id="RHEA:22508"/>
        <dbReference type="Rhea" id="RHEA-COMP:17339"/>
        <dbReference type="Rhea" id="RHEA-COMP:17340"/>
        <dbReference type="ChEBI" id="CHEBI:33019"/>
        <dbReference type="ChEBI" id="CHEBI:61560"/>
        <dbReference type="ChEBI" id="CHEBI:173112"/>
        <dbReference type="EC" id="2.7.7.7"/>
    </reaction>
</comment>
<keyword evidence="3" id="KW-0808">Transferase</keyword>
<sequence>MTNHVEIVPWASGLWQRLAEQQDQGRLPHALLLCGHQGMGKHAFARSLAQVLLCLHPEGGLGCGHCKSCELLSSSTHPDLVHLCPEESGKAIKVDQVRDLTQFLHSTAQQGGYRVVIVDPAESMNVNAANALLKSLEEPGQRTLIMLISHQPGQLMPTIRSRCQRIDFPAPKHEHAVDWLVGRLGLPPEKAAQLLSIAQDAPLLAVKYQEEGLTSLRADLMKGLVDILKARATPLELADKLQKQDLLLITGWVYSVLVDIVRLQTASEAAKITNTDMEKMLSAVAKKADVAALFVLIDQLQAERVGLMERHNPNRQLLLETLFMRWNRLVR</sequence>
<dbReference type="OrthoDB" id="9811073at2"/>
<dbReference type="PANTHER" id="PTHR11669:SF8">
    <property type="entry name" value="DNA POLYMERASE III SUBUNIT DELTA"/>
    <property type="match status" value="1"/>
</dbReference>
<evidence type="ECO:0000313" key="9">
    <source>
        <dbReference type="EMBL" id="RAU19376.1"/>
    </source>
</evidence>